<feature type="transmembrane region" description="Helical" evidence="5">
    <location>
        <begin position="101"/>
        <end position="121"/>
    </location>
</feature>
<keyword evidence="5" id="KW-0874">Quinone</keyword>
<dbReference type="InterPro" id="IPR018086">
    <property type="entry name" value="NADH_UbQ_OxRdtase_su1_CS"/>
</dbReference>
<sequence>MSIWSDPVAFIGSWLENLLVGWGLNQALAQALVAVLGVVVLITALMVWDIFLVWIERKVVARFQDRLGPNRVGPFGIIQPFADILKLITKEDITPKGAEKFLYNLAPILSLLSVLLLWAVVPLAPTILGVDLNVALVFLVAAGALGTLAIIMAGWASNNKYALLGAFRQVAAMIAYEIPMVVALLIPTILAGTMGIKGVVDAQRVWFVVLSPLGMLIFLISAVAELGRSPFDLNEAESEIVAGFHIEYSGMKFGLFYAGELLHAFTFGALIGILFFGGWKWPLPFGDRYALIGLVNVFIKGMFFYWVIMWIRYTMMRIRIDHMLYFNWKFLTPLSFALLMVTALVHSVMRQAAYPLYVLSLFLANLLVAWATIEILRRYSHQERLRLEGAAVQRN</sequence>
<keyword evidence="5" id="KW-0830">Ubiquinone</keyword>
<dbReference type="GO" id="GO:0005886">
    <property type="term" value="C:plasma membrane"/>
    <property type="evidence" value="ECO:0007669"/>
    <property type="project" value="UniProtKB-SubCell"/>
</dbReference>
<dbReference type="GO" id="GO:0016655">
    <property type="term" value="F:oxidoreductase activity, acting on NAD(P)H, quinone or similar compound as acceptor"/>
    <property type="evidence" value="ECO:0007669"/>
    <property type="project" value="UniProtKB-UniRule"/>
</dbReference>
<comment type="subunit">
    <text evidence="5">NDH-1 is composed of 14 different subunits. Subunits NuoA, H, J, K, L, M, N constitute the membrane sector of the complex.</text>
</comment>
<evidence type="ECO:0000256" key="3">
    <source>
        <dbReference type="ARBA" id="ARBA00022989"/>
    </source>
</evidence>
<feature type="transmembrane region" description="Helical" evidence="5">
    <location>
        <begin position="170"/>
        <end position="193"/>
    </location>
</feature>
<accession>H5SA69</accession>
<keyword evidence="2 5" id="KW-0812">Transmembrane</keyword>
<dbReference type="GO" id="GO:0003954">
    <property type="term" value="F:NADH dehydrogenase activity"/>
    <property type="evidence" value="ECO:0007669"/>
    <property type="project" value="TreeGrafter"/>
</dbReference>
<feature type="transmembrane region" description="Helical" evidence="5">
    <location>
        <begin position="205"/>
        <end position="224"/>
    </location>
</feature>
<comment type="catalytic activity">
    <reaction evidence="5">
        <text>a quinone + NADH + 5 H(+)(in) = a quinol + NAD(+) + 4 H(+)(out)</text>
        <dbReference type="Rhea" id="RHEA:57888"/>
        <dbReference type="ChEBI" id="CHEBI:15378"/>
        <dbReference type="ChEBI" id="CHEBI:24646"/>
        <dbReference type="ChEBI" id="CHEBI:57540"/>
        <dbReference type="ChEBI" id="CHEBI:57945"/>
        <dbReference type="ChEBI" id="CHEBI:132124"/>
    </reaction>
</comment>
<organism evidence="7">
    <name type="scientific">uncultured Chloroflexota bacterium</name>
    <dbReference type="NCBI Taxonomy" id="166587"/>
    <lineage>
        <taxon>Bacteria</taxon>
        <taxon>Bacillati</taxon>
        <taxon>Chloroflexota</taxon>
        <taxon>environmental samples</taxon>
    </lineage>
</organism>
<dbReference type="HAMAP" id="MF_01350">
    <property type="entry name" value="NDH1_NuoH"/>
    <property type="match status" value="1"/>
</dbReference>
<keyword evidence="5 6" id="KW-0520">NAD</keyword>
<keyword evidence="4 5" id="KW-0472">Membrane</keyword>
<reference evidence="7" key="2">
    <citation type="journal article" date="2012" name="PLoS ONE">
        <title>A Deeply Branching Thermophilic Bacterium with an Ancient Acetyl-CoA Pathway Dominates a Subsurface Ecosystem.</title>
        <authorList>
            <person name="Takami H."/>
            <person name="Noguchi H."/>
            <person name="Takaki Y."/>
            <person name="Uchiyama I."/>
            <person name="Toyoda A."/>
            <person name="Nishi S."/>
            <person name="Chee G.-J."/>
            <person name="Arai W."/>
            <person name="Nunoura T."/>
            <person name="Itoh T."/>
            <person name="Hattori M."/>
            <person name="Takai K."/>
        </authorList>
    </citation>
    <scope>NUCLEOTIDE SEQUENCE</scope>
</reference>
<feature type="transmembrane region" description="Helical" evidence="5">
    <location>
        <begin position="289"/>
        <end position="309"/>
    </location>
</feature>
<comment type="subcellular location">
    <subcellularLocation>
        <location evidence="5 6">Cell membrane</location>
        <topology evidence="5 6">Multi-pass membrane protein</topology>
    </subcellularLocation>
    <subcellularLocation>
        <location evidence="1">Membrane</location>
        <topology evidence="1">Multi-pass membrane protein</topology>
    </subcellularLocation>
</comment>
<evidence type="ECO:0000256" key="5">
    <source>
        <dbReference type="HAMAP-Rule" id="MF_01350"/>
    </source>
</evidence>
<dbReference type="Pfam" id="PF00146">
    <property type="entry name" value="NADHdh"/>
    <property type="match status" value="1"/>
</dbReference>
<feature type="transmembrane region" description="Helical" evidence="5">
    <location>
        <begin position="255"/>
        <end position="277"/>
    </location>
</feature>
<dbReference type="GO" id="GO:0009060">
    <property type="term" value="P:aerobic respiration"/>
    <property type="evidence" value="ECO:0007669"/>
    <property type="project" value="TreeGrafter"/>
</dbReference>
<keyword evidence="3 5" id="KW-1133">Transmembrane helix</keyword>
<feature type="transmembrane region" description="Helical" evidence="5">
    <location>
        <begin position="330"/>
        <end position="348"/>
    </location>
</feature>
<dbReference type="PROSITE" id="PS00667">
    <property type="entry name" value="COMPLEX1_ND1_1"/>
    <property type="match status" value="1"/>
</dbReference>
<dbReference type="EMBL" id="AP011646">
    <property type="protein sequence ID" value="BAL53055.1"/>
    <property type="molecule type" value="Genomic_DNA"/>
</dbReference>
<dbReference type="PANTHER" id="PTHR11432">
    <property type="entry name" value="NADH DEHYDROGENASE SUBUNIT 1"/>
    <property type="match status" value="1"/>
</dbReference>
<comment type="similarity">
    <text evidence="5 6">Belongs to the complex I subunit 1 family.</text>
</comment>
<evidence type="ECO:0000256" key="2">
    <source>
        <dbReference type="ARBA" id="ARBA00022692"/>
    </source>
</evidence>
<evidence type="ECO:0000256" key="1">
    <source>
        <dbReference type="ARBA" id="ARBA00004141"/>
    </source>
</evidence>
<name>H5SA69_9CHLR</name>
<feature type="transmembrane region" description="Helical" evidence="5">
    <location>
        <begin position="27"/>
        <end position="55"/>
    </location>
</feature>
<dbReference type="PANTHER" id="PTHR11432:SF3">
    <property type="entry name" value="NADH-UBIQUINONE OXIDOREDUCTASE CHAIN 1"/>
    <property type="match status" value="1"/>
</dbReference>
<reference evidence="7" key="1">
    <citation type="journal article" date="2005" name="Environ. Microbiol.">
        <title>Genetic and functional properties of uncultivated thermophilic crenarchaeotes from a subsurface gold mine as revealed by analysis of genome fragments.</title>
        <authorList>
            <person name="Nunoura T."/>
            <person name="Hirayama H."/>
            <person name="Takami H."/>
            <person name="Oida H."/>
            <person name="Nishi S."/>
            <person name="Shimamura S."/>
            <person name="Suzuki Y."/>
            <person name="Inagaki F."/>
            <person name="Takai K."/>
            <person name="Nealson K.H."/>
            <person name="Horikoshi K."/>
        </authorList>
    </citation>
    <scope>NUCLEOTIDE SEQUENCE</scope>
</reference>
<dbReference type="EC" id="7.1.1.-" evidence="5"/>
<feature type="transmembrane region" description="Helical" evidence="5">
    <location>
        <begin position="133"/>
        <end position="158"/>
    </location>
</feature>
<gene>
    <name evidence="5" type="primary">nuoH</name>
    <name evidence="7" type="ORF">HGMM_F04B01C30</name>
</gene>
<keyword evidence="5" id="KW-1278">Translocase</keyword>
<dbReference type="InterPro" id="IPR001694">
    <property type="entry name" value="NADH_UbQ_OxRdtase_su1/FPO"/>
</dbReference>
<protein>
    <recommendedName>
        <fullName evidence="5">NADH-quinone oxidoreductase subunit H</fullName>
        <ecNumber evidence="5">7.1.1.-</ecNumber>
    </recommendedName>
    <alternativeName>
        <fullName evidence="5">NADH dehydrogenase I subunit H</fullName>
    </alternativeName>
    <alternativeName>
        <fullName evidence="5">NDH-1 subunit H</fullName>
    </alternativeName>
</protein>
<dbReference type="NCBIfam" id="NF004741">
    <property type="entry name" value="PRK06076.1-2"/>
    <property type="match status" value="1"/>
</dbReference>
<comment type="function">
    <text evidence="5">NDH-1 shuttles electrons from NADH, via FMN and iron-sulfur (Fe-S) centers, to quinones in the respiratory chain. The immediate electron acceptor for the enzyme in this species is believed to be ubiquinone. Couples the redox reaction to proton translocation (for every two electrons transferred, four hydrogen ions are translocated across the cytoplasmic membrane), and thus conserves the redox energy in a proton gradient. This subunit may bind ubiquinone.</text>
</comment>
<keyword evidence="5" id="KW-1003">Cell membrane</keyword>
<proteinExistence type="inferred from homology"/>
<evidence type="ECO:0000256" key="6">
    <source>
        <dbReference type="RuleBase" id="RU000471"/>
    </source>
</evidence>
<evidence type="ECO:0000256" key="4">
    <source>
        <dbReference type="ARBA" id="ARBA00023136"/>
    </source>
</evidence>
<dbReference type="GO" id="GO:0048038">
    <property type="term" value="F:quinone binding"/>
    <property type="evidence" value="ECO:0007669"/>
    <property type="project" value="UniProtKB-KW"/>
</dbReference>
<dbReference type="AlphaFoldDB" id="H5SA69"/>
<evidence type="ECO:0000313" key="7">
    <source>
        <dbReference type="EMBL" id="BAL53055.1"/>
    </source>
</evidence>
<feature type="transmembrane region" description="Helical" evidence="5">
    <location>
        <begin position="354"/>
        <end position="376"/>
    </location>
</feature>